<dbReference type="NCBIfam" id="NF006388">
    <property type="entry name" value="PRK08637.1"/>
    <property type="match status" value="1"/>
</dbReference>
<dbReference type="InterPro" id="IPR015421">
    <property type="entry name" value="PyrdxlP-dep_Trfase_major"/>
</dbReference>
<protein>
    <recommendedName>
        <fullName evidence="6">Aminotransferase class I/classII large domain-containing protein</fullName>
    </recommendedName>
</protein>
<dbReference type="GO" id="GO:0006520">
    <property type="term" value="P:amino acid metabolic process"/>
    <property type="evidence" value="ECO:0007669"/>
    <property type="project" value="InterPro"/>
</dbReference>
<dbReference type="AlphaFoldDB" id="A0A1F5FY63"/>
<evidence type="ECO:0000259" key="6">
    <source>
        <dbReference type="Pfam" id="PF00155"/>
    </source>
</evidence>
<comment type="cofactor">
    <cofactor evidence="1">
        <name>pyridoxal 5'-phosphate</name>
        <dbReference type="ChEBI" id="CHEBI:597326"/>
    </cofactor>
</comment>
<dbReference type="GO" id="GO:0008483">
    <property type="term" value="F:transaminase activity"/>
    <property type="evidence" value="ECO:0007669"/>
    <property type="project" value="UniProtKB-KW"/>
</dbReference>
<evidence type="ECO:0000256" key="3">
    <source>
        <dbReference type="ARBA" id="ARBA00022576"/>
    </source>
</evidence>
<dbReference type="EMBL" id="MFAU01000018">
    <property type="protein sequence ID" value="OGD84566.1"/>
    <property type="molecule type" value="Genomic_DNA"/>
</dbReference>
<keyword evidence="3" id="KW-0032">Aminotransferase</keyword>
<proteinExistence type="inferred from homology"/>
<comment type="caution">
    <text evidence="7">The sequence shown here is derived from an EMBL/GenBank/DDBJ whole genome shotgun (WGS) entry which is preliminary data.</text>
</comment>
<dbReference type="PANTHER" id="PTHR46383:SF1">
    <property type="entry name" value="ASPARTATE AMINOTRANSFERASE"/>
    <property type="match status" value="1"/>
</dbReference>
<dbReference type="InterPro" id="IPR050596">
    <property type="entry name" value="AspAT/PAT-like"/>
</dbReference>
<gene>
    <name evidence="7" type="ORF">A2165_02565</name>
</gene>
<comment type="similarity">
    <text evidence="2">Belongs to the class-I pyridoxal-phosphate-dependent aminotransferase family.</text>
</comment>
<dbReference type="InterPro" id="IPR015424">
    <property type="entry name" value="PyrdxlP-dep_Trfase"/>
</dbReference>
<dbReference type="GO" id="GO:0030170">
    <property type="term" value="F:pyridoxal phosphate binding"/>
    <property type="evidence" value="ECO:0007669"/>
    <property type="project" value="InterPro"/>
</dbReference>
<name>A0A1F5FY63_9BACT</name>
<sequence>IGYLFLDPGDEILLTDKYWDNYNLTFQTSFEANLTIFNTFKAEGFDIESFQKKLSEKNGKKIVLLNFPNNPTGYTPTNAEIKSIISILKIQAQKGDKILVICDDAYFGLVYKKEIFNQSIFALLTNLHENILAVKVDGATKEYYAWGLRVGFVTYASKALTKIAYQELENKTAAVVRATLSNASHLSQSLLLQSLTSSTNQSEKKKTYKLLKARFDKVNEVLEDKKYSEFFSPLPHNSGYFMCIQFKKGLDPQKIRHKLLEEYSTGVIATQNLLRLAFSSVPENQIRQLFENIYEVCKKEAKS</sequence>
<reference evidence="7 8" key="1">
    <citation type="journal article" date="2016" name="Nat. Commun.">
        <title>Thousands of microbial genomes shed light on interconnected biogeochemical processes in an aquifer system.</title>
        <authorList>
            <person name="Anantharaman K."/>
            <person name="Brown C.T."/>
            <person name="Hug L.A."/>
            <person name="Sharon I."/>
            <person name="Castelle C.J."/>
            <person name="Probst A.J."/>
            <person name="Thomas B.C."/>
            <person name="Singh A."/>
            <person name="Wilkins M.J."/>
            <person name="Karaoz U."/>
            <person name="Brodie E.L."/>
            <person name="Williams K.H."/>
            <person name="Hubbard S.S."/>
            <person name="Banfield J.F."/>
        </authorList>
    </citation>
    <scope>NUCLEOTIDE SEQUENCE [LARGE SCALE GENOMIC DNA]</scope>
</reference>
<feature type="non-terminal residue" evidence="7">
    <location>
        <position position="1"/>
    </location>
</feature>
<evidence type="ECO:0000313" key="7">
    <source>
        <dbReference type="EMBL" id="OGD84566.1"/>
    </source>
</evidence>
<evidence type="ECO:0000313" key="8">
    <source>
        <dbReference type="Proteomes" id="UP000179252"/>
    </source>
</evidence>
<keyword evidence="4" id="KW-0808">Transferase</keyword>
<dbReference type="InterPro" id="IPR015422">
    <property type="entry name" value="PyrdxlP-dep_Trfase_small"/>
</dbReference>
<dbReference type="InterPro" id="IPR004839">
    <property type="entry name" value="Aminotransferase_I/II_large"/>
</dbReference>
<accession>A0A1F5FY63</accession>
<evidence type="ECO:0000256" key="5">
    <source>
        <dbReference type="ARBA" id="ARBA00022898"/>
    </source>
</evidence>
<dbReference type="Proteomes" id="UP000179252">
    <property type="component" value="Unassembled WGS sequence"/>
</dbReference>
<dbReference type="Pfam" id="PF00155">
    <property type="entry name" value="Aminotran_1_2"/>
    <property type="match status" value="1"/>
</dbReference>
<dbReference type="CDD" id="cd00609">
    <property type="entry name" value="AAT_like"/>
    <property type="match status" value="1"/>
</dbReference>
<dbReference type="Gene3D" id="3.40.640.10">
    <property type="entry name" value="Type I PLP-dependent aspartate aminotransferase-like (Major domain)"/>
    <property type="match status" value="1"/>
</dbReference>
<evidence type="ECO:0000256" key="1">
    <source>
        <dbReference type="ARBA" id="ARBA00001933"/>
    </source>
</evidence>
<feature type="domain" description="Aminotransferase class I/classII large" evidence="6">
    <location>
        <begin position="4"/>
        <end position="293"/>
    </location>
</feature>
<dbReference type="SUPFAM" id="SSF53383">
    <property type="entry name" value="PLP-dependent transferases"/>
    <property type="match status" value="1"/>
</dbReference>
<dbReference type="PANTHER" id="PTHR46383">
    <property type="entry name" value="ASPARTATE AMINOTRANSFERASE"/>
    <property type="match status" value="1"/>
</dbReference>
<organism evidence="7 8">
    <name type="scientific">Candidatus Curtissbacteria bacterium RBG_13_40_7</name>
    <dbReference type="NCBI Taxonomy" id="1797706"/>
    <lineage>
        <taxon>Bacteria</taxon>
        <taxon>Candidatus Curtissiibacteriota</taxon>
    </lineage>
</organism>
<evidence type="ECO:0000256" key="4">
    <source>
        <dbReference type="ARBA" id="ARBA00022679"/>
    </source>
</evidence>
<dbReference type="Gene3D" id="3.90.1150.10">
    <property type="entry name" value="Aspartate Aminotransferase, domain 1"/>
    <property type="match status" value="1"/>
</dbReference>
<evidence type="ECO:0000256" key="2">
    <source>
        <dbReference type="ARBA" id="ARBA00007441"/>
    </source>
</evidence>
<keyword evidence="5" id="KW-0663">Pyridoxal phosphate</keyword>